<dbReference type="InterPro" id="IPR018247">
    <property type="entry name" value="EF_Hand_1_Ca_BS"/>
</dbReference>
<dbReference type="InterPro" id="IPR021190">
    <property type="entry name" value="Pept_M10A"/>
</dbReference>
<dbReference type="SMART" id="SM00054">
    <property type="entry name" value="EFh"/>
    <property type="match status" value="2"/>
</dbReference>
<dbReference type="SUPFAM" id="SSF48056">
    <property type="entry name" value="Di-copper centre-containing domain"/>
    <property type="match status" value="1"/>
</dbReference>
<dbReference type="InterPro" id="IPR036365">
    <property type="entry name" value="PGBD-like_sf"/>
</dbReference>
<dbReference type="InterPro" id="IPR001818">
    <property type="entry name" value="Pept_M10_metallopeptidase"/>
</dbReference>
<feature type="binding site" evidence="9">
    <location>
        <position position="667"/>
    </location>
    <ligand>
        <name>Zn(2+)</name>
        <dbReference type="ChEBI" id="CHEBI:29105"/>
        <label>2</label>
        <note>catalytic</note>
    </ligand>
</feature>
<feature type="domain" description="EF-hand" evidence="10">
    <location>
        <begin position="705"/>
        <end position="740"/>
    </location>
</feature>
<dbReference type="Pfam" id="PF13499">
    <property type="entry name" value="EF-hand_7"/>
    <property type="match status" value="1"/>
</dbReference>
<evidence type="ECO:0000256" key="8">
    <source>
        <dbReference type="PIRSR" id="PIRSR621190-1"/>
    </source>
</evidence>
<dbReference type="InterPro" id="IPR008922">
    <property type="entry name" value="Di-copper_centre_dom_sf"/>
</dbReference>
<evidence type="ECO:0000256" key="6">
    <source>
        <dbReference type="ARBA" id="ARBA00022837"/>
    </source>
</evidence>
<evidence type="ECO:0000259" key="10">
    <source>
        <dbReference type="PROSITE" id="PS50222"/>
    </source>
</evidence>
<proteinExistence type="inferred from homology"/>
<keyword evidence="2" id="KW-0645">Protease</keyword>
<evidence type="ECO:0000256" key="4">
    <source>
        <dbReference type="ARBA" id="ARBA00022801"/>
    </source>
</evidence>
<dbReference type="Gene3D" id="1.10.101.10">
    <property type="entry name" value="PGBD-like superfamily/PGBD"/>
    <property type="match status" value="1"/>
</dbReference>
<comment type="cofactor">
    <cofactor evidence="9">
        <name>Ca(2+)</name>
        <dbReference type="ChEBI" id="CHEBI:29108"/>
    </cofactor>
    <text evidence="9">Can bind about 5 Ca(2+) ions per subunit.</text>
</comment>
<accession>A0A9W6BXF2</accession>
<dbReference type="SUPFAM" id="SSF47090">
    <property type="entry name" value="PGBD-like"/>
    <property type="match status" value="1"/>
</dbReference>
<dbReference type="InterPro" id="IPR002227">
    <property type="entry name" value="Tyrosinase_Cu-bd"/>
</dbReference>
<keyword evidence="6 9" id="KW-0106">Calcium</keyword>
<feature type="binding site" evidence="9">
    <location>
        <position position="638"/>
    </location>
    <ligand>
        <name>Ca(2+)</name>
        <dbReference type="ChEBI" id="CHEBI:29108"/>
        <label>3</label>
    </ligand>
</feature>
<keyword evidence="12" id="KW-1185">Reference proteome</keyword>
<dbReference type="PANTHER" id="PTHR10201">
    <property type="entry name" value="MATRIX METALLOPROTEINASE"/>
    <property type="match status" value="1"/>
</dbReference>
<dbReference type="Pfam" id="PF00413">
    <property type="entry name" value="Peptidase_M10"/>
    <property type="match status" value="1"/>
</dbReference>
<dbReference type="InterPro" id="IPR036366">
    <property type="entry name" value="PGBDSf"/>
</dbReference>
<dbReference type="PROSITE" id="PS00497">
    <property type="entry name" value="TYROSINASE_1"/>
    <property type="match status" value="1"/>
</dbReference>
<dbReference type="GO" id="GO:0016491">
    <property type="term" value="F:oxidoreductase activity"/>
    <property type="evidence" value="ECO:0007669"/>
    <property type="project" value="InterPro"/>
</dbReference>
<comment type="caution">
    <text evidence="11">The sequence shown here is derived from an EMBL/GenBank/DDBJ whole genome shotgun (WGS) entry which is preliminary data.</text>
</comment>
<dbReference type="GO" id="GO:0008270">
    <property type="term" value="F:zinc ion binding"/>
    <property type="evidence" value="ECO:0007669"/>
    <property type="project" value="InterPro"/>
</dbReference>
<organism evidence="11 12">
    <name type="scientific">Pleodorina starrii</name>
    <dbReference type="NCBI Taxonomy" id="330485"/>
    <lineage>
        <taxon>Eukaryota</taxon>
        <taxon>Viridiplantae</taxon>
        <taxon>Chlorophyta</taxon>
        <taxon>core chlorophytes</taxon>
        <taxon>Chlorophyceae</taxon>
        <taxon>CS clade</taxon>
        <taxon>Chlamydomonadales</taxon>
        <taxon>Volvocaceae</taxon>
        <taxon>Pleodorina</taxon>
    </lineage>
</organism>
<dbReference type="PROSITE" id="PS00018">
    <property type="entry name" value="EF_HAND_1"/>
    <property type="match status" value="1"/>
</dbReference>
<dbReference type="GO" id="GO:0005509">
    <property type="term" value="F:calcium ion binding"/>
    <property type="evidence" value="ECO:0007669"/>
    <property type="project" value="InterPro"/>
</dbReference>
<dbReference type="InterPro" id="IPR006026">
    <property type="entry name" value="Peptidase_Metallo"/>
</dbReference>
<dbReference type="PRINTS" id="PR00092">
    <property type="entry name" value="TYROSINASE"/>
</dbReference>
<dbReference type="PANTHER" id="PTHR10201:SF323">
    <property type="entry name" value="MATRIX METALLOPROTEINASE-21"/>
    <property type="match status" value="1"/>
</dbReference>
<feature type="binding site" evidence="9">
    <location>
        <position position="681"/>
    </location>
    <ligand>
        <name>Zn(2+)</name>
        <dbReference type="ChEBI" id="CHEBI:29105"/>
        <label>2</label>
        <note>catalytic</note>
    </ligand>
</feature>
<gene>
    <name evidence="11" type="primary">PLEST005720</name>
    <name evidence="11" type="ORF">PLESTB_001564300</name>
</gene>
<keyword evidence="7" id="KW-0482">Metalloprotease</keyword>
<dbReference type="GO" id="GO:0006508">
    <property type="term" value="P:proteolysis"/>
    <property type="evidence" value="ECO:0007669"/>
    <property type="project" value="UniProtKB-KW"/>
</dbReference>
<dbReference type="GO" id="GO:0031012">
    <property type="term" value="C:extracellular matrix"/>
    <property type="evidence" value="ECO:0007669"/>
    <property type="project" value="InterPro"/>
</dbReference>
<evidence type="ECO:0000256" key="9">
    <source>
        <dbReference type="PIRSR" id="PIRSR621190-2"/>
    </source>
</evidence>
<feature type="binding site" evidence="9">
    <location>
        <position position="663"/>
    </location>
    <ligand>
        <name>Zn(2+)</name>
        <dbReference type="ChEBI" id="CHEBI:29105"/>
        <label>2</label>
        <note>catalytic</note>
    </ligand>
</feature>
<dbReference type="PROSITE" id="PS50222">
    <property type="entry name" value="EF_HAND_2"/>
    <property type="match status" value="1"/>
</dbReference>
<comment type="cofactor">
    <cofactor evidence="9">
        <name>Zn(2+)</name>
        <dbReference type="ChEBI" id="CHEBI:29105"/>
    </cofactor>
    <text evidence="9">Binds 2 Zn(2+) ions per subunit.</text>
</comment>
<feature type="binding site" evidence="9">
    <location>
        <position position="673"/>
    </location>
    <ligand>
        <name>Zn(2+)</name>
        <dbReference type="ChEBI" id="CHEBI:29105"/>
        <label>2</label>
        <note>catalytic</note>
    </ligand>
</feature>
<keyword evidence="5 9" id="KW-0862">Zinc</keyword>
<dbReference type="GO" id="GO:0030198">
    <property type="term" value="P:extracellular matrix organization"/>
    <property type="evidence" value="ECO:0007669"/>
    <property type="project" value="TreeGrafter"/>
</dbReference>
<dbReference type="Gene3D" id="3.40.390.10">
    <property type="entry name" value="Collagenase (Catalytic Domain)"/>
    <property type="match status" value="1"/>
</dbReference>
<dbReference type="SMART" id="SM00235">
    <property type="entry name" value="ZnMc"/>
    <property type="match status" value="1"/>
</dbReference>
<dbReference type="InterPro" id="IPR024079">
    <property type="entry name" value="MetalloPept_cat_dom_sf"/>
</dbReference>
<feature type="binding site" evidence="9">
    <location>
        <position position="622"/>
    </location>
    <ligand>
        <name>Ca(2+)</name>
        <dbReference type="ChEBI" id="CHEBI:29108"/>
        <label>3</label>
    </ligand>
</feature>
<comment type="similarity">
    <text evidence="1">Belongs to the peptidase M10A family. Matrix metalloproteinases (MMPs) subfamily.</text>
</comment>
<evidence type="ECO:0000313" key="12">
    <source>
        <dbReference type="Proteomes" id="UP001165080"/>
    </source>
</evidence>
<dbReference type="AlphaFoldDB" id="A0A9W6BXF2"/>
<dbReference type="SUPFAM" id="SSF55486">
    <property type="entry name" value="Metalloproteases ('zincins'), catalytic domain"/>
    <property type="match status" value="1"/>
</dbReference>
<feature type="binding site" evidence="9">
    <location>
        <position position="621"/>
    </location>
    <ligand>
        <name>Ca(2+)</name>
        <dbReference type="ChEBI" id="CHEBI:29108"/>
        <label>3</label>
    </ligand>
</feature>
<dbReference type="Gene3D" id="1.10.1280.10">
    <property type="entry name" value="Di-copper center containing domain from catechol oxidase"/>
    <property type="match status" value="1"/>
</dbReference>
<evidence type="ECO:0000256" key="7">
    <source>
        <dbReference type="ARBA" id="ARBA00023049"/>
    </source>
</evidence>
<evidence type="ECO:0000256" key="3">
    <source>
        <dbReference type="ARBA" id="ARBA00022723"/>
    </source>
</evidence>
<dbReference type="Pfam" id="PF01471">
    <property type="entry name" value="PG_binding_1"/>
    <property type="match status" value="1"/>
</dbReference>
<protein>
    <recommendedName>
        <fullName evidence="10">EF-hand domain-containing protein</fullName>
    </recommendedName>
</protein>
<evidence type="ECO:0000313" key="11">
    <source>
        <dbReference type="EMBL" id="GLC60019.1"/>
    </source>
</evidence>
<keyword evidence="3 9" id="KW-0479">Metal-binding</keyword>
<evidence type="ECO:0000256" key="5">
    <source>
        <dbReference type="ARBA" id="ARBA00022833"/>
    </source>
</evidence>
<dbReference type="Gene3D" id="1.10.238.10">
    <property type="entry name" value="EF-hand"/>
    <property type="match status" value="1"/>
</dbReference>
<keyword evidence="4" id="KW-0378">Hydrolase</keyword>
<dbReference type="PRINTS" id="PR00138">
    <property type="entry name" value="MATRIXIN"/>
</dbReference>
<dbReference type="GO" id="GO:0030574">
    <property type="term" value="P:collagen catabolic process"/>
    <property type="evidence" value="ECO:0007669"/>
    <property type="project" value="TreeGrafter"/>
</dbReference>
<dbReference type="InterPro" id="IPR002477">
    <property type="entry name" value="Peptidoglycan-bd-like"/>
</dbReference>
<feature type="binding site" evidence="9">
    <location>
        <position position="641"/>
    </location>
    <ligand>
        <name>Ca(2+)</name>
        <dbReference type="ChEBI" id="CHEBI:29108"/>
        <label>1</label>
    </ligand>
</feature>
<dbReference type="InterPro" id="IPR002048">
    <property type="entry name" value="EF_hand_dom"/>
</dbReference>
<dbReference type="CDD" id="cd00051">
    <property type="entry name" value="EFh"/>
    <property type="match status" value="1"/>
</dbReference>
<dbReference type="EMBL" id="BRXU01000031">
    <property type="protein sequence ID" value="GLC60019.1"/>
    <property type="molecule type" value="Genomic_DNA"/>
</dbReference>
<sequence length="777" mass="86067">MSSLFDRLKIRVKNTKLPKPRPLGEVPAVPASEVVTRCDIRDLTPEDQNRVCNAIEKMMEPYWAASPANNIGDYSPDTSPSEFFRLARYHGWDKSYCVHGRETFPAWHRAYLVDFERTLQAADRALGGDGRIGLPYWGWDRGAVNGQLFPAIIRERFSKMKPGLIPPSATGSQLGPDKDYQLVANDEVLATGMRNMKVSEQVRRALSQWEHPRAASTHADNPDSMETPHNSLHVLCGWPLTSVSFAAFHPLFYMHHANVDRLYETYLRKDMANAGDGENAPWVEFDSKLYGQELRPFRHPANGEWFLPKHTFKTEAIGYVYDSLPAVPPQQMREPPSLARFEDINPMTLTGRSIALHVFAVAAEDTEFTPPDKVDDFDEAPQYGGLTGVFGSKLGVCENCLTRDPIDVEVDVTDCLRRQGLDRHTARLVVVAVDMNEEVVVTRDEVGIPEPKLVGPFFADKSLMLARGEGVPASGLEAGEVVQLQHYLQKYGWYGGQVDGFFGPATEAAVKRFQHFYGLEVDGIAGPATRSLMMMARMDDKEDEVDTDDRATFAAGCVVRWWAGGCPGYLDLEAVRDEVAAAMLQWSTAVPLSFVEVTSPEEANLTISWGNRSRDNMFRFDGPGGALAYTLPGAITLDAAEHWLLQPARPTAGAFYLQPVVLHEIGHALGLTHSNNPGDVMSPFYAPDRLRLTEGDRGRAANIYPLDGPMAELFRVLDLNGDGLLSREEFLRAMCGSGANSLERSEAEALFSEADVAGAGALRLQQFVALMARMYFG</sequence>
<feature type="active site" evidence="8">
    <location>
        <position position="664"/>
    </location>
</feature>
<evidence type="ECO:0000256" key="2">
    <source>
        <dbReference type="ARBA" id="ARBA00022670"/>
    </source>
</evidence>
<dbReference type="GO" id="GO:0004222">
    <property type="term" value="F:metalloendopeptidase activity"/>
    <property type="evidence" value="ECO:0007669"/>
    <property type="project" value="InterPro"/>
</dbReference>
<dbReference type="SUPFAM" id="SSF47473">
    <property type="entry name" value="EF-hand"/>
    <property type="match status" value="1"/>
</dbReference>
<name>A0A9W6BXF2_9CHLO</name>
<reference evidence="11 12" key="1">
    <citation type="journal article" date="2023" name="Commun. Biol.">
        <title>Reorganization of the ancestral sex-determining regions during the evolution of trioecy in Pleodorina starrii.</title>
        <authorList>
            <person name="Takahashi K."/>
            <person name="Suzuki S."/>
            <person name="Kawai-Toyooka H."/>
            <person name="Yamamoto K."/>
            <person name="Hamaji T."/>
            <person name="Ootsuki R."/>
            <person name="Yamaguchi H."/>
            <person name="Kawachi M."/>
            <person name="Higashiyama T."/>
            <person name="Nozaki H."/>
        </authorList>
    </citation>
    <scope>NUCLEOTIDE SEQUENCE [LARGE SCALE GENOMIC DNA]</scope>
    <source>
        <strain evidence="11 12">NIES-4479</strain>
    </source>
</reference>
<feature type="binding site" evidence="9">
    <location>
        <position position="641"/>
    </location>
    <ligand>
        <name>Ca(2+)</name>
        <dbReference type="ChEBI" id="CHEBI:29108"/>
        <label>3</label>
    </ligand>
</feature>
<dbReference type="Proteomes" id="UP001165080">
    <property type="component" value="Unassembled WGS sequence"/>
</dbReference>
<evidence type="ECO:0000256" key="1">
    <source>
        <dbReference type="ARBA" id="ARBA00009614"/>
    </source>
</evidence>
<dbReference type="Pfam" id="PF00264">
    <property type="entry name" value="Tyrosinase"/>
    <property type="match status" value="1"/>
</dbReference>
<dbReference type="InterPro" id="IPR011992">
    <property type="entry name" value="EF-hand-dom_pair"/>
</dbReference>